<keyword evidence="5" id="KW-0106">Calcium</keyword>
<dbReference type="GO" id="GO:0030246">
    <property type="term" value="F:carbohydrate binding"/>
    <property type="evidence" value="ECO:0007669"/>
    <property type="project" value="UniProtKB-KW"/>
</dbReference>
<feature type="chain" id="PRO_5029869209" description="C-type lectin domain-containing protein" evidence="10">
    <location>
        <begin position="20"/>
        <end position="240"/>
    </location>
</feature>
<feature type="region of interest" description="Disordered" evidence="9">
    <location>
        <begin position="40"/>
        <end position="88"/>
    </location>
</feature>
<evidence type="ECO:0000256" key="9">
    <source>
        <dbReference type="SAM" id="MobiDB-lite"/>
    </source>
</evidence>
<gene>
    <name evidence="12" type="primary">LOC100914262</name>
</gene>
<dbReference type="Pfam" id="PF09006">
    <property type="entry name" value="Surfac_D-trimer"/>
    <property type="match status" value="1"/>
</dbReference>
<keyword evidence="7" id="KW-1015">Disulfide bond</keyword>
<evidence type="ECO:0000256" key="6">
    <source>
        <dbReference type="ARBA" id="ARBA00023119"/>
    </source>
</evidence>
<dbReference type="GO" id="GO:0005615">
    <property type="term" value="C:extracellular space"/>
    <property type="evidence" value="ECO:0007669"/>
    <property type="project" value="TreeGrafter"/>
</dbReference>
<comment type="subunit">
    <text evidence="2">Oligomeric complex of 4 set of homotrimers.</text>
</comment>
<reference evidence="12 13" key="1">
    <citation type="journal article" date="2011" name="Proc. Natl. Acad. Sci. U.S.A.">
        <title>Genetic diversity and population structure of the endangered marsupial Sarcophilus harrisii (Tasmanian devil).</title>
        <authorList>
            <person name="Miller W."/>
            <person name="Hayes V.M."/>
            <person name="Ratan A."/>
            <person name="Petersen D.C."/>
            <person name="Wittekindt N.E."/>
            <person name="Miller J."/>
            <person name="Walenz B."/>
            <person name="Knight J."/>
            <person name="Qi J."/>
            <person name="Zhao F."/>
            <person name="Wang Q."/>
            <person name="Bedoya-Reina O.C."/>
            <person name="Katiyar N."/>
            <person name="Tomsho L.P."/>
            <person name="Kasson L.M."/>
            <person name="Hardie R.A."/>
            <person name="Woodbridge P."/>
            <person name="Tindall E.A."/>
            <person name="Bertelsen M.F."/>
            <person name="Dixon D."/>
            <person name="Pyecroft S."/>
            <person name="Helgen K.M."/>
            <person name="Lesk A.M."/>
            <person name="Pringle T.H."/>
            <person name="Patterson N."/>
            <person name="Zhang Y."/>
            <person name="Kreiss A."/>
            <person name="Woods G.M."/>
            <person name="Jones M.E."/>
            <person name="Schuster S.C."/>
        </authorList>
    </citation>
    <scope>NUCLEOTIDE SEQUENCE [LARGE SCALE GENOMIC DNA]</scope>
</reference>
<reference evidence="12" key="2">
    <citation type="submission" date="2025-08" db="UniProtKB">
        <authorList>
            <consortium name="Ensembl"/>
        </authorList>
    </citation>
    <scope>IDENTIFICATION</scope>
</reference>
<keyword evidence="3 10" id="KW-0732">Signal</keyword>
<accession>A0A7N4P322</accession>
<evidence type="ECO:0000256" key="10">
    <source>
        <dbReference type="SAM" id="SignalP"/>
    </source>
</evidence>
<comment type="similarity">
    <text evidence="1">Belongs to the SFTPD family.</text>
</comment>
<proteinExistence type="inferred from homology"/>
<dbReference type="Ensembl" id="ENSSHAT00000042048.1">
    <property type="protein sequence ID" value="ENSSHAP00000032242.1"/>
    <property type="gene ID" value="ENSSHAG00000021605.1"/>
</dbReference>
<evidence type="ECO:0000313" key="12">
    <source>
        <dbReference type="Ensembl" id="ENSSHAP00000032242.1"/>
    </source>
</evidence>
<dbReference type="GO" id="GO:0005771">
    <property type="term" value="C:multivesicular body"/>
    <property type="evidence" value="ECO:0007669"/>
    <property type="project" value="TreeGrafter"/>
</dbReference>
<evidence type="ECO:0000313" key="13">
    <source>
        <dbReference type="Proteomes" id="UP000007648"/>
    </source>
</evidence>
<evidence type="ECO:0000256" key="1">
    <source>
        <dbReference type="ARBA" id="ARBA00007899"/>
    </source>
</evidence>
<dbReference type="Pfam" id="PF00059">
    <property type="entry name" value="Lectin_C"/>
    <property type="match status" value="1"/>
</dbReference>
<name>A0A7N4P322_SARHA</name>
<dbReference type="InParanoid" id="A0A7N4P322"/>
<evidence type="ECO:0000256" key="7">
    <source>
        <dbReference type="ARBA" id="ARBA00023157"/>
    </source>
</evidence>
<dbReference type="AlphaFoldDB" id="A0A7N4P322"/>
<keyword evidence="13" id="KW-1185">Reference proteome</keyword>
<reference evidence="12" key="3">
    <citation type="submission" date="2025-09" db="UniProtKB">
        <authorList>
            <consortium name="Ensembl"/>
        </authorList>
    </citation>
    <scope>IDENTIFICATION</scope>
</reference>
<dbReference type="InterPro" id="IPR018378">
    <property type="entry name" value="C-type_lectin_CS"/>
</dbReference>
<dbReference type="GeneTree" id="ENSGT00940000154368"/>
<evidence type="ECO:0000256" key="3">
    <source>
        <dbReference type="ARBA" id="ARBA00022729"/>
    </source>
</evidence>
<dbReference type="Proteomes" id="UP000007648">
    <property type="component" value="Unassembled WGS sequence"/>
</dbReference>
<evidence type="ECO:0000256" key="2">
    <source>
        <dbReference type="ARBA" id="ARBA00011267"/>
    </source>
</evidence>
<dbReference type="InterPro" id="IPR016186">
    <property type="entry name" value="C-type_lectin-like/link_sf"/>
</dbReference>
<feature type="domain" description="C-type lectin" evidence="11">
    <location>
        <begin position="139"/>
        <end position="239"/>
    </location>
</feature>
<dbReference type="InterPro" id="IPR008160">
    <property type="entry name" value="Collagen"/>
</dbReference>
<dbReference type="FunCoup" id="A0A7N4P322">
    <property type="interactions" value="266"/>
</dbReference>
<dbReference type="PROSITE" id="PS50041">
    <property type="entry name" value="C_TYPE_LECTIN_2"/>
    <property type="match status" value="1"/>
</dbReference>
<dbReference type="PANTHER" id="PTHR24024:SF35">
    <property type="entry name" value="MANNOSE-BINDING PROTEIN A"/>
    <property type="match status" value="1"/>
</dbReference>
<evidence type="ECO:0000259" key="11">
    <source>
        <dbReference type="PROSITE" id="PS50041"/>
    </source>
</evidence>
<dbReference type="PANTHER" id="PTHR24024">
    <property type="entry name" value="PULMONARY SURFACTANT-ASSOCIATED PROTEIN A"/>
    <property type="match status" value="1"/>
</dbReference>
<dbReference type="SUPFAM" id="SSF56436">
    <property type="entry name" value="C-type lectin-like"/>
    <property type="match status" value="1"/>
</dbReference>
<evidence type="ECO:0000256" key="8">
    <source>
        <dbReference type="ARBA" id="ARBA00023278"/>
    </source>
</evidence>
<sequence length="240" mass="26408">MHLLGIFQFLMLGLSLTVASEKGTFECEFRKNTCNIVSCGLPGRDGNQGPKGEKGDQGRPGKAGPTGIKGDLGSMGPKGPKGEKGEIRELIPLKSQITALQGEMRTLQDLMQKYRKVMILLGAKTVDDKWFAVAASEGTFEEGKKICSQRGALLASPQNAKENRALQELAEQFNRKIHLGMSDEKTEGRFQYQNGQILSYTNWANGEPNGGRNENCIELYTNGQWNDESCTEKRLIVCGF</sequence>
<dbReference type="InterPro" id="IPR015097">
    <property type="entry name" value="Surfac_D-trimer"/>
</dbReference>
<dbReference type="KEGG" id="shr:100914262"/>
<dbReference type="GeneID" id="100914262"/>
<dbReference type="InterPro" id="IPR051077">
    <property type="entry name" value="Ca-dependent_lectin"/>
</dbReference>
<feature type="signal peptide" evidence="10">
    <location>
        <begin position="1"/>
        <end position="19"/>
    </location>
</feature>
<dbReference type="SMART" id="SM00034">
    <property type="entry name" value="CLECT"/>
    <property type="match status" value="1"/>
</dbReference>
<evidence type="ECO:0000256" key="5">
    <source>
        <dbReference type="ARBA" id="ARBA00022837"/>
    </source>
</evidence>
<dbReference type="PROSITE" id="PS00615">
    <property type="entry name" value="C_TYPE_LECTIN_1"/>
    <property type="match status" value="1"/>
</dbReference>
<dbReference type="Gene3D" id="3.10.100.10">
    <property type="entry name" value="Mannose-Binding Protein A, subunit A"/>
    <property type="match status" value="1"/>
</dbReference>
<dbReference type="RefSeq" id="XP_023351402.1">
    <property type="nucleotide sequence ID" value="XM_023495634.2"/>
</dbReference>
<dbReference type="OrthoDB" id="10255512at2759"/>
<dbReference type="GO" id="GO:0005581">
    <property type="term" value="C:collagen trimer"/>
    <property type="evidence" value="ECO:0007669"/>
    <property type="project" value="UniProtKB-KW"/>
</dbReference>
<keyword evidence="8" id="KW-0379">Hydroxylation</keyword>
<dbReference type="InterPro" id="IPR016187">
    <property type="entry name" value="CTDL_fold"/>
</dbReference>
<evidence type="ECO:0000256" key="4">
    <source>
        <dbReference type="ARBA" id="ARBA00022734"/>
    </source>
</evidence>
<protein>
    <recommendedName>
        <fullName evidence="11">C-type lectin domain-containing protein</fullName>
    </recommendedName>
</protein>
<organism evidence="12 13">
    <name type="scientific">Sarcophilus harrisii</name>
    <name type="common">Tasmanian devil</name>
    <name type="synonym">Sarcophilus laniarius</name>
    <dbReference type="NCBI Taxonomy" id="9305"/>
    <lineage>
        <taxon>Eukaryota</taxon>
        <taxon>Metazoa</taxon>
        <taxon>Chordata</taxon>
        <taxon>Craniata</taxon>
        <taxon>Vertebrata</taxon>
        <taxon>Euteleostomi</taxon>
        <taxon>Mammalia</taxon>
        <taxon>Metatheria</taxon>
        <taxon>Dasyuromorphia</taxon>
        <taxon>Dasyuridae</taxon>
        <taxon>Sarcophilus</taxon>
    </lineage>
</organism>
<dbReference type="InterPro" id="IPR001304">
    <property type="entry name" value="C-type_lectin-like"/>
</dbReference>
<dbReference type="Pfam" id="PF01391">
    <property type="entry name" value="Collagen"/>
    <property type="match status" value="1"/>
</dbReference>
<keyword evidence="4" id="KW-0430">Lectin</keyword>
<keyword evidence="6" id="KW-0176">Collagen</keyword>